<dbReference type="Pfam" id="PF10604">
    <property type="entry name" value="Polyketide_cyc2"/>
    <property type="match status" value="1"/>
</dbReference>
<comment type="caution">
    <text evidence="1">The sequence shown here is derived from an EMBL/GenBank/DDBJ whole genome shotgun (WGS) entry which is preliminary data.</text>
</comment>
<protein>
    <recommendedName>
        <fullName evidence="3">Polyketide cyclase/dehydrase/lipid transport protein</fullName>
    </recommendedName>
</protein>
<dbReference type="Proteomes" id="UP001501116">
    <property type="component" value="Unassembled WGS sequence"/>
</dbReference>
<dbReference type="SUPFAM" id="SSF55961">
    <property type="entry name" value="Bet v1-like"/>
    <property type="match status" value="1"/>
</dbReference>
<dbReference type="InterPro" id="IPR019587">
    <property type="entry name" value="Polyketide_cyclase/dehydratase"/>
</dbReference>
<dbReference type="InterPro" id="IPR023393">
    <property type="entry name" value="START-like_dom_sf"/>
</dbReference>
<evidence type="ECO:0000313" key="1">
    <source>
        <dbReference type="EMBL" id="GAA1967919.1"/>
    </source>
</evidence>
<dbReference type="Gene3D" id="3.30.530.20">
    <property type="match status" value="1"/>
</dbReference>
<sequence>MAEASATETIACTPDELLEFVLDPERYAEVDRKIGEIEWVRREENSTRFRFRGRVPGLPGPMPKIESRMTRTPGERVDVVLPRVRANLLVNLVSEFSASWVCVPADGGTTVTRTVRFAFKGPAKWLVEPALDRALPADIVDELRQAKAYLEADTPVDGAL</sequence>
<gene>
    <name evidence="1" type="ORF">GCM10009754_45900</name>
</gene>
<evidence type="ECO:0000313" key="2">
    <source>
        <dbReference type="Proteomes" id="UP001501116"/>
    </source>
</evidence>
<organism evidence="1 2">
    <name type="scientific">Amycolatopsis minnesotensis</name>
    <dbReference type="NCBI Taxonomy" id="337894"/>
    <lineage>
        <taxon>Bacteria</taxon>
        <taxon>Bacillati</taxon>
        <taxon>Actinomycetota</taxon>
        <taxon>Actinomycetes</taxon>
        <taxon>Pseudonocardiales</taxon>
        <taxon>Pseudonocardiaceae</taxon>
        <taxon>Amycolatopsis</taxon>
    </lineage>
</organism>
<accession>A0ABP5CRV8</accession>
<evidence type="ECO:0008006" key="3">
    <source>
        <dbReference type="Google" id="ProtNLM"/>
    </source>
</evidence>
<proteinExistence type="predicted"/>
<name>A0ABP5CRV8_9PSEU</name>
<keyword evidence="2" id="KW-1185">Reference proteome</keyword>
<dbReference type="CDD" id="cd07812">
    <property type="entry name" value="SRPBCC"/>
    <property type="match status" value="1"/>
</dbReference>
<dbReference type="RefSeq" id="WP_344422299.1">
    <property type="nucleotide sequence ID" value="NZ_BAAANN010000018.1"/>
</dbReference>
<dbReference type="EMBL" id="BAAANN010000018">
    <property type="protein sequence ID" value="GAA1967919.1"/>
    <property type="molecule type" value="Genomic_DNA"/>
</dbReference>
<reference evidence="2" key="1">
    <citation type="journal article" date="2019" name="Int. J. Syst. Evol. Microbiol.">
        <title>The Global Catalogue of Microorganisms (GCM) 10K type strain sequencing project: providing services to taxonomists for standard genome sequencing and annotation.</title>
        <authorList>
            <consortium name="The Broad Institute Genomics Platform"/>
            <consortium name="The Broad Institute Genome Sequencing Center for Infectious Disease"/>
            <person name="Wu L."/>
            <person name="Ma J."/>
        </authorList>
    </citation>
    <scope>NUCLEOTIDE SEQUENCE [LARGE SCALE GENOMIC DNA]</scope>
    <source>
        <strain evidence="2">JCM 14545</strain>
    </source>
</reference>